<sequence>MFPSWQIRPELSKPVQAFTQPSSESEWLKCMDDSSAVSLPNTASGPTPIPIASSSGPPSTLTPMNFLSSPIMPVFASAGCLIGQTGNLLAVWVQTLSVEAPLQASLPEFDADHDLLIFVKFYQPPSFLQNRSFAELEVDDEHSELIGSHSLCSSSSPPPPGILMTTASIGSLSYLGWFTIRLHTPLAAIIPDLRRRAQLPETAQLRLFEEVRPGDVRLIPEPRLPVEKCVSYLSDGNILVYEVVPIIRFEASPFSSLITNVANGSGDDSGRSVMTSPDEPEEIDSRETSREDSSHIFPVGKTVDKPGALLHSCFRASTCLLAGKHINSSGSSTSSSGGSSSCSNSRHITKSDSTSTNSEGSSSTPSRRERSIGSVGVAGNDGLIAGRVITHLENNKNSSVKSDQPVENISRAELIPDSLEGRISLLVAGGGIEGRKLTENGTLIGCVKACPHSVVSDASVDGEDADEDDDHNICEKSVLPVDEDEEDEDNATNADAGDELGSNCGGVAGPGSQHLSSPDTSASSEEDLTVSSQARLLVEDPLASQPGSPIIRSTAAITINRNPSNRHYQQQQPILLASNRLRIFKRRLDSFRRLRPRLRRQPMRRKDEICLAVVSEGAGRLAQILSLHPHRNCGKNTLGSAGFKHKWARGRWPLARRLIALSRHRTRLRPVRCISKQPKIKQSRQQQYALRARLRSFPSFGLFWRRRLQEAKRIANKSRLSAHYRRPSTIPGHPHHLDNQQNQRLCCRRYPSITSPQLQHRMSRRRQASWPVCRLANPVIEATSLLSDQAQIVAPQQQSLMLTLPISLPTSSPHRPSSASPSFRAPSLSSPTLSAPLSSFLTFGQLRPNASPDRVQICVSHQGNDFLTRIIWSI</sequence>
<accession>A0A3S5FCY3</accession>
<keyword evidence="5" id="KW-1185">Reference proteome</keyword>
<dbReference type="GO" id="GO:0140096">
    <property type="term" value="F:catalytic activity, acting on a protein"/>
    <property type="evidence" value="ECO:0007669"/>
    <property type="project" value="UniProtKB-ARBA"/>
</dbReference>
<feature type="region of interest" description="Disordered" evidence="2">
    <location>
        <begin position="327"/>
        <end position="378"/>
    </location>
</feature>
<keyword evidence="1" id="KW-0833">Ubl conjugation pathway</keyword>
<feature type="region of interest" description="Disordered" evidence="2">
    <location>
        <begin position="265"/>
        <end position="299"/>
    </location>
</feature>
<dbReference type="OrthoDB" id="289038at2759"/>
<comment type="caution">
    <text evidence="4">The sequence shown here is derived from an EMBL/GenBank/DDBJ whole genome shotgun (WGS) entry which is preliminary data.</text>
</comment>
<evidence type="ECO:0000313" key="4">
    <source>
        <dbReference type="EMBL" id="VEL15472.1"/>
    </source>
</evidence>
<dbReference type="Proteomes" id="UP000784294">
    <property type="component" value="Unassembled WGS sequence"/>
</dbReference>
<evidence type="ECO:0000259" key="3">
    <source>
        <dbReference type="Pfam" id="PF12436"/>
    </source>
</evidence>
<feature type="domain" description="Ubiquitin carboxyl-terminal hydrolase 7 ICP0-binding" evidence="3">
    <location>
        <begin position="171"/>
        <end position="242"/>
    </location>
</feature>
<gene>
    <name evidence="4" type="ORF">PXEA_LOCUS8912</name>
</gene>
<feature type="compositionally biased region" description="Low complexity" evidence="2">
    <location>
        <begin position="328"/>
        <end position="365"/>
    </location>
</feature>
<feature type="region of interest" description="Disordered" evidence="2">
    <location>
        <begin position="806"/>
        <end position="828"/>
    </location>
</feature>
<feature type="compositionally biased region" description="Basic and acidic residues" evidence="2">
    <location>
        <begin position="283"/>
        <end position="294"/>
    </location>
</feature>
<dbReference type="Pfam" id="PF12436">
    <property type="entry name" value="USP7_ICP0_bdg"/>
    <property type="match status" value="1"/>
</dbReference>
<dbReference type="InterPro" id="IPR024729">
    <property type="entry name" value="USP7_ICP0-binding_dom"/>
</dbReference>
<proteinExistence type="predicted"/>
<feature type="compositionally biased region" description="Acidic residues" evidence="2">
    <location>
        <begin position="481"/>
        <end position="490"/>
    </location>
</feature>
<feature type="compositionally biased region" description="Polar residues" evidence="2">
    <location>
        <begin position="513"/>
        <end position="530"/>
    </location>
</feature>
<dbReference type="EMBL" id="CAAALY010024718">
    <property type="protein sequence ID" value="VEL15472.1"/>
    <property type="molecule type" value="Genomic_DNA"/>
</dbReference>
<dbReference type="Gene3D" id="3.10.20.90">
    <property type="entry name" value="Phosphatidylinositol 3-kinase Catalytic Subunit, Chain A, domain 1"/>
    <property type="match status" value="1"/>
</dbReference>
<organism evidence="4 5">
    <name type="scientific">Protopolystoma xenopodis</name>
    <dbReference type="NCBI Taxonomy" id="117903"/>
    <lineage>
        <taxon>Eukaryota</taxon>
        <taxon>Metazoa</taxon>
        <taxon>Spiralia</taxon>
        <taxon>Lophotrochozoa</taxon>
        <taxon>Platyhelminthes</taxon>
        <taxon>Monogenea</taxon>
        <taxon>Polyopisthocotylea</taxon>
        <taxon>Polystomatidea</taxon>
        <taxon>Polystomatidae</taxon>
        <taxon>Protopolystoma</taxon>
    </lineage>
</organism>
<evidence type="ECO:0000313" key="5">
    <source>
        <dbReference type="Proteomes" id="UP000784294"/>
    </source>
</evidence>
<feature type="region of interest" description="Disordered" evidence="2">
    <location>
        <begin position="478"/>
        <end position="530"/>
    </location>
</feature>
<reference evidence="4" key="1">
    <citation type="submission" date="2018-11" db="EMBL/GenBank/DDBJ databases">
        <authorList>
            <consortium name="Pathogen Informatics"/>
        </authorList>
    </citation>
    <scope>NUCLEOTIDE SEQUENCE</scope>
</reference>
<name>A0A3S5FCY3_9PLAT</name>
<protein>
    <recommendedName>
        <fullName evidence="3">Ubiquitin carboxyl-terminal hydrolase 7 ICP0-binding domain-containing protein</fullName>
    </recommendedName>
</protein>
<evidence type="ECO:0000256" key="1">
    <source>
        <dbReference type="ARBA" id="ARBA00022786"/>
    </source>
</evidence>
<evidence type="ECO:0000256" key="2">
    <source>
        <dbReference type="SAM" id="MobiDB-lite"/>
    </source>
</evidence>
<feature type="compositionally biased region" description="Low complexity" evidence="2">
    <location>
        <begin position="809"/>
        <end position="828"/>
    </location>
</feature>
<dbReference type="AlphaFoldDB" id="A0A3S5FCY3"/>